<dbReference type="InterPro" id="IPR012337">
    <property type="entry name" value="RNaseH-like_sf"/>
</dbReference>
<dbReference type="SUPFAM" id="SSF53098">
    <property type="entry name" value="Ribonuclease H-like"/>
    <property type="match status" value="1"/>
</dbReference>
<protein>
    <recommendedName>
        <fullName evidence="1">Integrase catalytic domain-containing protein</fullName>
    </recommendedName>
</protein>
<gene>
    <name evidence="2" type="ORF">Cfor_05252</name>
</gene>
<sequence length="205" mass="22783">MGRHFLVVVDDMSKYPDVVAMPSSTSTVTINTLRKLFDQHGVPETIVSDNGTQFTSHEFRQFCKLKAINLILSPPHHPPSNGQAELFVDTFKRGLLKLKGEGDVDQMLDTFLLAYRTTPKSTPAQQRGPTEWFFGCKPRATLDLLLLPPKQPTGRDFKMENQLTAVMEQSRAILTAETQSTSSLADLRTGVPDLSLGKSADDYTK</sequence>
<evidence type="ECO:0000259" key="1">
    <source>
        <dbReference type="PROSITE" id="PS50994"/>
    </source>
</evidence>
<dbReference type="Pfam" id="PF00665">
    <property type="entry name" value="rve"/>
    <property type="match status" value="1"/>
</dbReference>
<comment type="caution">
    <text evidence="2">The sequence shown here is derived from an EMBL/GenBank/DDBJ whole genome shotgun (WGS) entry which is preliminary data.</text>
</comment>
<organism evidence="2 3">
    <name type="scientific">Coptotermes formosanus</name>
    <name type="common">Formosan subterranean termite</name>
    <dbReference type="NCBI Taxonomy" id="36987"/>
    <lineage>
        <taxon>Eukaryota</taxon>
        <taxon>Metazoa</taxon>
        <taxon>Ecdysozoa</taxon>
        <taxon>Arthropoda</taxon>
        <taxon>Hexapoda</taxon>
        <taxon>Insecta</taxon>
        <taxon>Pterygota</taxon>
        <taxon>Neoptera</taxon>
        <taxon>Polyneoptera</taxon>
        <taxon>Dictyoptera</taxon>
        <taxon>Blattodea</taxon>
        <taxon>Blattoidea</taxon>
        <taxon>Termitoidae</taxon>
        <taxon>Rhinotermitidae</taxon>
        <taxon>Coptotermes</taxon>
    </lineage>
</organism>
<dbReference type="GO" id="GO:0003676">
    <property type="term" value="F:nucleic acid binding"/>
    <property type="evidence" value="ECO:0007669"/>
    <property type="project" value="InterPro"/>
</dbReference>
<evidence type="ECO:0000313" key="2">
    <source>
        <dbReference type="EMBL" id="GFG35891.1"/>
    </source>
</evidence>
<feature type="domain" description="Integrase catalytic" evidence="1">
    <location>
        <begin position="1"/>
        <end position="137"/>
    </location>
</feature>
<dbReference type="InterPro" id="IPR050951">
    <property type="entry name" value="Retrovirus_Pol_polyprotein"/>
</dbReference>
<dbReference type="Proteomes" id="UP000502823">
    <property type="component" value="Unassembled WGS sequence"/>
</dbReference>
<dbReference type="AlphaFoldDB" id="A0A6L2PTF0"/>
<evidence type="ECO:0000313" key="3">
    <source>
        <dbReference type="Proteomes" id="UP000502823"/>
    </source>
</evidence>
<dbReference type="InterPro" id="IPR001584">
    <property type="entry name" value="Integrase_cat-core"/>
</dbReference>
<accession>A0A6L2PTF0</accession>
<dbReference type="EMBL" id="BLKM01000587">
    <property type="protein sequence ID" value="GFG35891.1"/>
    <property type="molecule type" value="Genomic_DNA"/>
</dbReference>
<keyword evidence="3" id="KW-1185">Reference proteome</keyword>
<proteinExistence type="predicted"/>
<dbReference type="GO" id="GO:0015074">
    <property type="term" value="P:DNA integration"/>
    <property type="evidence" value="ECO:0007669"/>
    <property type="project" value="InterPro"/>
</dbReference>
<dbReference type="PANTHER" id="PTHR37984:SF5">
    <property type="entry name" value="PROTEIN NYNRIN-LIKE"/>
    <property type="match status" value="1"/>
</dbReference>
<dbReference type="InterPro" id="IPR036397">
    <property type="entry name" value="RNaseH_sf"/>
</dbReference>
<dbReference type="OrthoDB" id="8031589at2759"/>
<dbReference type="InParanoid" id="A0A6L2PTF0"/>
<dbReference type="PROSITE" id="PS50994">
    <property type="entry name" value="INTEGRASE"/>
    <property type="match status" value="1"/>
</dbReference>
<dbReference type="PANTHER" id="PTHR37984">
    <property type="entry name" value="PROTEIN CBG26694"/>
    <property type="match status" value="1"/>
</dbReference>
<name>A0A6L2PTF0_COPFO</name>
<dbReference type="Gene3D" id="3.30.420.10">
    <property type="entry name" value="Ribonuclease H-like superfamily/Ribonuclease H"/>
    <property type="match status" value="1"/>
</dbReference>
<reference evidence="3" key="1">
    <citation type="submission" date="2020-01" db="EMBL/GenBank/DDBJ databases">
        <title>Draft genome sequence of the Termite Coptotermes fromosanus.</title>
        <authorList>
            <person name="Itakura S."/>
            <person name="Yosikawa Y."/>
            <person name="Umezawa K."/>
        </authorList>
    </citation>
    <scope>NUCLEOTIDE SEQUENCE [LARGE SCALE GENOMIC DNA]</scope>
</reference>